<dbReference type="GO" id="GO:0003677">
    <property type="term" value="F:DNA binding"/>
    <property type="evidence" value="ECO:0007669"/>
    <property type="project" value="UniProtKB-UniRule"/>
</dbReference>
<sequence>MPKKFSDEERKWIREKLLVEARQHFEKSGLRKTSVEELTKAVGIAQGSFYMFFGSKEELYYELILEEEDRIRSAVLDLFPPEQVSSQDSIKRFLLYSLRMMDESPLLRQMMDRGEMELLFRKLPKELLDRNFTEDQDALLPVIAAWQKAGILNGTAPESIVGMIRSLAFLTLHRKEIGEAPFTATIELLVELLSAGMLAVSKGAQGGEGL</sequence>
<keyword evidence="3" id="KW-0804">Transcription</keyword>
<accession>A0A163DN02</accession>
<evidence type="ECO:0000259" key="5">
    <source>
        <dbReference type="PROSITE" id="PS50977"/>
    </source>
</evidence>
<proteinExistence type="predicted"/>
<dbReference type="PANTHER" id="PTHR47506">
    <property type="entry name" value="TRANSCRIPTIONAL REGULATORY PROTEIN"/>
    <property type="match status" value="1"/>
</dbReference>
<evidence type="ECO:0000256" key="3">
    <source>
        <dbReference type="ARBA" id="ARBA00023163"/>
    </source>
</evidence>
<gene>
    <name evidence="6" type="ORF">AWU65_01605</name>
</gene>
<keyword evidence="2 4" id="KW-0238">DNA-binding</keyword>
<dbReference type="EMBL" id="LWMH01000003">
    <property type="protein sequence ID" value="KZS43339.1"/>
    <property type="molecule type" value="Genomic_DNA"/>
</dbReference>
<protein>
    <submittedName>
        <fullName evidence="6">TetR family transcriptional regulator</fullName>
    </submittedName>
</protein>
<dbReference type="Pfam" id="PF00440">
    <property type="entry name" value="TetR_N"/>
    <property type="match status" value="1"/>
</dbReference>
<dbReference type="OrthoDB" id="9812993at2"/>
<evidence type="ECO:0000256" key="4">
    <source>
        <dbReference type="PROSITE-ProRule" id="PRU00335"/>
    </source>
</evidence>
<feature type="domain" description="HTH tetR-type" evidence="5">
    <location>
        <begin position="11"/>
        <end position="71"/>
    </location>
</feature>
<dbReference type="SUPFAM" id="SSF46689">
    <property type="entry name" value="Homeodomain-like"/>
    <property type="match status" value="1"/>
</dbReference>
<dbReference type="PROSITE" id="PS50977">
    <property type="entry name" value="HTH_TETR_2"/>
    <property type="match status" value="1"/>
</dbReference>
<dbReference type="InterPro" id="IPR009057">
    <property type="entry name" value="Homeodomain-like_sf"/>
</dbReference>
<evidence type="ECO:0000256" key="2">
    <source>
        <dbReference type="ARBA" id="ARBA00023125"/>
    </source>
</evidence>
<dbReference type="AlphaFoldDB" id="A0A163DN02"/>
<dbReference type="PROSITE" id="PS01081">
    <property type="entry name" value="HTH_TETR_1"/>
    <property type="match status" value="1"/>
</dbReference>
<feature type="DNA-binding region" description="H-T-H motif" evidence="4">
    <location>
        <begin position="34"/>
        <end position="53"/>
    </location>
</feature>
<dbReference type="PRINTS" id="PR00455">
    <property type="entry name" value="HTHTETR"/>
</dbReference>
<name>A0A163DN02_9BACL</name>
<dbReference type="GeneID" id="97555450"/>
<dbReference type="PANTHER" id="PTHR47506:SF3">
    <property type="entry name" value="HTH-TYPE TRANSCRIPTIONAL REGULATOR LMRA"/>
    <property type="match status" value="1"/>
</dbReference>
<organism evidence="6 7">
    <name type="scientific">Paenibacillus glucanolyticus</name>
    <dbReference type="NCBI Taxonomy" id="59843"/>
    <lineage>
        <taxon>Bacteria</taxon>
        <taxon>Bacillati</taxon>
        <taxon>Bacillota</taxon>
        <taxon>Bacilli</taxon>
        <taxon>Bacillales</taxon>
        <taxon>Paenibacillaceae</taxon>
        <taxon>Paenibacillus</taxon>
    </lineage>
</organism>
<dbReference type="Proteomes" id="UP000076796">
    <property type="component" value="Unassembled WGS sequence"/>
</dbReference>
<keyword evidence="1" id="KW-0805">Transcription regulation</keyword>
<dbReference type="Gene3D" id="1.10.357.10">
    <property type="entry name" value="Tetracycline Repressor, domain 2"/>
    <property type="match status" value="1"/>
</dbReference>
<keyword evidence="7" id="KW-1185">Reference proteome</keyword>
<evidence type="ECO:0000313" key="7">
    <source>
        <dbReference type="Proteomes" id="UP000076796"/>
    </source>
</evidence>
<dbReference type="InterPro" id="IPR023772">
    <property type="entry name" value="DNA-bd_HTH_TetR-type_CS"/>
</dbReference>
<dbReference type="InterPro" id="IPR001647">
    <property type="entry name" value="HTH_TetR"/>
</dbReference>
<comment type="caution">
    <text evidence="6">The sequence shown here is derived from an EMBL/GenBank/DDBJ whole genome shotgun (WGS) entry which is preliminary data.</text>
</comment>
<reference evidence="6" key="1">
    <citation type="journal article" date="2016" name="Genome Announc.">
        <title>Draft genomes of two strains of Paenibacillus glucanolyticus with capability to degrade lignocellulose.</title>
        <authorList>
            <person name="Mathews S.L."/>
            <person name="Pawlak J."/>
            <person name="Grunden A.M."/>
        </authorList>
    </citation>
    <scope>NUCLEOTIDE SEQUENCE [LARGE SCALE GENOMIC DNA]</scope>
    <source>
        <strain evidence="6">SLM1</strain>
    </source>
</reference>
<evidence type="ECO:0000313" key="6">
    <source>
        <dbReference type="EMBL" id="KZS43339.1"/>
    </source>
</evidence>
<dbReference type="RefSeq" id="WP_063480750.1">
    <property type="nucleotide sequence ID" value="NZ_CP147845.1"/>
</dbReference>
<evidence type="ECO:0000256" key="1">
    <source>
        <dbReference type="ARBA" id="ARBA00023015"/>
    </source>
</evidence>